<feature type="non-terminal residue" evidence="7">
    <location>
        <position position="1"/>
    </location>
</feature>
<dbReference type="FunFam" id="3.30.70.330:FF:000601">
    <property type="entry name" value="CC1-like, splicing factor"/>
    <property type="match status" value="1"/>
</dbReference>
<dbReference type="Pfam" id="PF15519">
    <property type="entry name" value="RBM39linker"/>
    <property type="match status" value="1"/>
</dbReference>
<proteinExistence type="predicted"/>
<dbReference type="PROSITE" id="PS50102">
    <property type="entry name" value="RRM"/>
    <property type="match status" value="3"/>
</dbReference>
<feature type="compositionally biased region" description="Basic and acidic residues" evidence="5">
    <location>
        <begin position="153"/>
        <end position="211"/>
    </location>
</feature>
<dbReference type="Proteomes" id="UP000685013">
    <property type="component" value="Chromosome 19"/>
</dbReference>
<keyword evidence="3 4" id="KW-0694">RNA-binding</keyword>
<dbReference type="GO" id="GO:0006397">
    <property type="term" value="P:mRNA processing"/>
    <property type="evidence" value="ECO:0007669"/>
    <property type="project" value="InterPro"/>
</dbReference>
<evidence type="ECO:0000259" key="6">
    <source>
        <dbReference type="PROSITE" id="PS50102"/>
    </source>
</evidence>
<dbReference type="CDD" id="cd12283">
    <property type="entry name" value="RRM1_RBM39_like"/>
    <property type="match status" value="1"/>
</dbReference>
<evidence type="ECO:0000256" key="1">
    <source>
        <dbReference type="ARBA" id="ARBA00022553"/>
    </source>
</evidence>
<protein>
    <submittedName>
        <fullName evidence="7">RNA-binding protein 39</fullName>
    </submittedName>
</protein>
<dbReference type="InterPro" id="IPR003954">
    <property type="entry name" value="RRM_euk-type"/>
</dbReference>
<feature type="domain" description="RRM" evidence="6">
    <location>
        <begin position="380"/>
        <end position="457"/>
    </location>
</feature>
<reference evidence="7 8" key="1">
    <citation type="journal article" date="2021" name="Hortic Res">
        <title>The domestication of Cucurbita argyrosperma as revealed by the genome of its wild relative.</title>
        <authorList>
            <person name="Barrera-Redondo J."/>
            <person name="Sanchez-de la Vega G."/>
            <person name="Aguirre-Liguori J.A."/>
            <person name="Castellanos-Morales G."/>
            <person name="Gutierrez-Guerrero Y.T."/>
            <person name="Aguirre-Dugua X."/>
            <person name="Aguirre-Planter E."/>
            <person name="Tenaillon M.I."/>
            <person name="Lira-Saade R."/>
            <person name="Eguiarte L.E."/>
        </authorList>
    </citation>
    <scope>NUCLEOTIDE SEQUENCE [LARGE SCALE GENOMIC DNA]</scope>
    <source>
        <strain evidence="7">JBR-2021</strain>
    </source>
</reference>
<comment type="caution">
    <text evidence="7">The sequence shown here is derived from an EMBL/GenBank/DDBJ whole genome shotgun (WGS) entry which is preliminary data.</text>
</comment>
<feature type="compositionally biased region" description="Basic and acidic residues" evidence="5">
    <location>
        <begin position="113"/>
        <end position="145"/>
    </location>
</feature>
<accession>A0AAV6LXV0</accession>
<evidence type="ECO:0000313" key="7">
    <source>
        <dbReference type="EMBL" id="KAG6572123.1"/>
    </source>
</evidence>
<feature type="region of interest" description="Disordered" evidence="5">
    <location>
        <begin position="1"/>
        <end position="35"/>
    </location>
</feature>
<name>A0AAV6LXV0_9ROSI</name>
<dbReference type="InterPro" id="IPR000504">
    <property type="entry name" value="RRM_dom"/>
</dbReference>
<feature type="domain" description="RRM" evidence="6">
    <location>
        <begin position="569"/>
        <end position="652"/>
    </location>
</feature>
<sequence length="663" mass="73614">MGFQRPIRRSTVNQNPNSAPQRTLPRNCDPAGGSTSANPVILVLRVFGACTKPLEAVAGERSSNLFVLWSFKDVVSCQKTVENPEGQKVKETANGGDAEMKSGDKHRSRSSKYKTDGKDDGEHRSKRSKSEDESLDHDRHRDRTSSRHRSRSRDRDRDRHSSGKEFRGKEDREKNQEERSSKDRDVDRDKERVHDHDRRGRDGEKDRERERSHRSRSHSERHRSDRDESIRQRTRDNEFREREKERESRERGRDGRRHKEKKEDGTEPEADPERDQRTVFAYQISLKATERDVFEFFSRAGKVRDVRLIMDRNSRRSKGVGYVEFVDAMSVPMAIALSGQLLLSQPVMVKPSEAEKNQAQSTSAAAGPGGVMGPYTGGARRLYVGNLHPNITEDNLRQVFGAFGIVELVQMPLDESGHCKGFGFIQFSRLEDARNALSLNGQLEIAGRMIKVSTVTDQPGLQDIGASTGDLDDEDGVGLSLNASSRASLMQKLDRTGTASSIAGSLGTHVVNNTGATMAMAPILGVGTIPSLGVATSLVSVPAFPGLGAAGVQVPTVAANLLGVGTPSECLLLKNMFDPTAELEPTFDMDIRDDVEEECSRFGKLKHIYVDKNSAGFVYLRFANSEAAMDAQRALNGRWFAGKMIGATFMDIPSYEAKFPDSR</sequence>
<organism evidence="7 8">
    <name type="scientific">Cucurbita argyrosperma subsp. sororia</name>
    <dbReference type="NCBI Taxonomy" id="37648"/>
    <lineage>
        <taxon>Eukaryota</taxon>
        <taxon>Viridiplantae</taxon>
        <taxon>Streptophyta</taxon>
        <taxon>Embryophyta</taxon>
        <taxon>Tracheophyta</taxon>
        <taxon>Spermatophyta</taxon>
        <taxon>Magnoliopsida</taxon>
        <taxon>eudicotyledons</taxon>
        <taxon>Gunneridae</taxon>
        <taxon>Pentapetalae</taxon>
        <taxon>rosids</taxon>
        <taxon>fabids</taxon>
        <taxon>Cucurbitales</taxon>
        <taxon>Cucurbitaceae</taxon>
        <taxon>Cucurbiteae</taxon>
        <taxon>Cucurbita</taxon>
    </lineage>
</organism>
<evidence type="ECO:0000256" key="4">
    <source>
        <dbReference type="PROSITE-ProRule" id="PRU00176"/>
    </source>
</evidence>
<gene>
    <name evidence="7" type="primary">Rbm39</name>
    <name evidence="7" type="ORF">SDJN03_28851</name>
</gene>
<evidence type="ECO:0000256" key="3">
    <source>
        <dbReference type="ARBA" id="ARBA00022884"/>
    </source>
</evidence>
<dbReference type="EMBL" id="JAGKQH010000019">
    <property type="protein sequence ID" value="KAG6572123.1"/>
    <property type="molecule type" value="Genomic_DNA"/>
</dbReference>
<dbReference type="NCBIfam" id="TIGR01622">
    <property type="entry name" value="SF-CC1"/>
    <property type="match status" value="1"/>
</dbReference>
<feature type="compositionally biased region" description="Polar residues" evidence="5">
    <location>
        <begin position="10"/>
        <end position="21"/>
    </location>
</feature>
<dbReference type="InterPro" id="IPR029123">
    <property type="entry name" value="RBM39_linker"/>
</dbReference>
<feature type="compositionally biased region" description="Basic residues" evidence="5">
    <location>
        <begin position="212"/>
        <end position="221"/>
    </location>
</feature>
<keyword evidence="1" id="KW-0597">Phosphoprotein</keyword>
<evidence type="ECO:0000256" key="5">
    <source>
        <dbReference type="SAM" id="MobiDB-lite"/>
    </source>
</evidence>
<dbReference type="GO" id="GO:0003723">
    <property type="term" value="F:RNA binding"/>
    <property type="evidence" value="ECO:0007669"/>
    <property type="project" value="UniProtKB-UniRule"/>
</dbReference>
<dbReference type="PANTHER" id="PTHR48036">
    <property type="entry name" value="SPLICING FACTOR (PAD-1), PUTATIVE (AFU_ORTHOLOGUE AFUA_1G15810)-RELATED"/>
    <property type="match status" value="1"/>
</dbReference>
<dbReference type="GO" id="GO:0005634">
    <property type="term" value="C:nucleus"/>
    <property type="evidence" value="ECO:0007669"/>
    <property type="project" value="InterPro"/>
</dbReference>
<evidence type="ECO:0000256" key="2">
    <source>
        <dbReference type="ARBA" id="ARBA00022737"/>
    </source>
</evidence>
<dbReference type="CDD" id="cd12285">
    <property type="entry name" value="RRM3_RBM39_like"/>
    <property type="match status" value="1"/>
</dbReference>
<feature type="compositionally biased region" description="Basic and acidic residues" evidence="5">
    <location>
        <begin position="261"/>
        <end position="276"/>
    </location>
</feature>
<feature type="compositionally biased region" description="Basic and acidic residues" evidence="5">
    <location>
        <begin position="222"/>
        <end position="253"/>
    </location>
</feature>
<dbReference type="SMART" id="SM00361">
    <property type="entry name" value="RRM_1"/>
    <property type="match status" value="2"/>
</dbReference>
<dbReference type="SMART" id="SM00360">
    <property type="entry name" value="RRM"/>
    <property type="match status" value="3"/>
</dbReference>
<feature type="region of interest" description="Disordered" evidence="5">
    <location>
        <begin position="85"/>
        <end position="276"/>
    </location>
</feature>
<dbReference type="InterPro" id="IPR006509">
    <property type="entry name" value="RBM39_SF"/>
</dbReference>
<keyword evidence="2" id="KW-0677">Repeat</keyword>
<keyword evidence="8" id="KW-1185">Reference proteome</keyword>
<feature type="domain" description="RRM" evidence="6">
    <location>
        <begin position="277"/>
        <end position="354"/>
    </location>
</feature>
<evidence type="ECO:0000313" key="8">
    <source>
        <dbReference type="Proteomes" id="UP000685013"/>
    </source>
</evidence>
<dbReference type="AlphaFoldDB" id="A0AAV6LXV0"/>
<dbReference type="Pfam" id="PF00076">
    <property type="entry name" value="RRM_1"/>
    <property type="match status" value="3"/>
</dbReference>